<keyword evidence="2" id="KW-1185">Reference proteome</keyword>
<reference evidence="1" key="1">
    <citation type="journal article" date="2023" name="Int. J. Syst. Evol. Microbiol.">
        <title>Collibacillus ludicampi gen. nov., sp. nov., a new soil bacterium of the family Alicyclobacillaceae.</title>
        <authorList>
            <person name="Jojima T."/>
            <person name="Ioku Y."/>
            <person name="Fukuta Y."/>
            <person name="Shirasaka N."/>
            <person name="Matsumura Y."/>
            <person name="Mori M."/>
        </authorList>
    </citation>
    <scope>NUCLEOTIDE SEQUENCE</scope>
    <source>
        <strain evidence="1">TP075</strain>
    </source>
</reference>
<gene>
    <name evidence="1" type="ORF">DNHGIG_25610</name>
</gene>
<comment type="caution">
    <text evidence="1">The sequence shown here is derived from an EMBL/GenBank/DDBJ whole genome shotgun (WGS) entry which is preliminary data.</text>
</comment>
<evidence type="ECO:0000313" key="1">
    <source>
        <dbReference type="EMBL" id="GIM47012.1"/>
    </source>
</evidence>
<dbReference type="Proteomes" id="UP001057291">
    <property type="component" value="Unassembled WGS sequence"/>
</dbReference>
<dbReference type="AlphaFoldDB" id="A0AAV4LGR2"/>
<name>A0AAV4LGR2_9BACL</name>
<sequence length="54" mass="6805">MWMLRVEFDHYPKPKFARSKYSNPFFSVPKFILYWNPYPYSWMWSYGKKEKTIS</sequence>
<proteinExistence type="predicted"/>
<organism evidence="1 2">
    <name type="scientific">Collibacillus ludicampi</name>
    <dbReference type="NCBI Taxonomy" id="2771369"/>
    <lineage>
        <taxon>Bacteria</taxon>
        <taxon>Bacillati</taxon>
        <taxon>Bacillota</taxon>
        <taxon>Bacilli</taxon>
        <taxon>Bacillales</taxon>
        <taxon>Alicyclobacillaceae</taxon>
        <taxon>Collibacillus</taxon>
    </lineage>
</organism>
<protein>
    <submittedName>
        <fullName evidence="1">Uncharacterized protein</fullName>
    </submittedName>
</protein>
<dbReference type="EMBL" id="BOQE01000001">
    <property type="protein sequence ID" value="GIM47012.1"/>
    <property type="molecule type" value="Genomic_DNA"/>
</dbReference>
<accession>A0AAV4LGR2</accession>
<evidence type="ECO:0000313" key="2">
    <source>
        <dbReference type="Proteomes" id="UP001057291"/>
    </source>
</evidence>